<gene>
    <name evidence="1" type="ORF">AVDCRST_MAG81-152</name>
</gene>
<accession>A0A6J4UMZ1</accession>
<sequence length="47" mass="5346">MSWYGNETAWQSSEGCDPLWQFLAIATTAKVLVERVCLVIDVRVDFP</sequence>
<dbReference type="EMBL" id="CADCWO010000014">
    <property type="protein sequence ID" value="CAA9555014.1"/>
    <property type="molecule type" value="Genomic_DNA"/>
</dbReference>
<organism evidence="1">
    <name type="scientific">uncultured Synechococcales cyanobacterium</name>
    <dbReference type="NCBI Taxonomy" id="1936017"/>
    <lineage>
        <taxon>Bacteria</taxon>
        <taxon>Bacillati</taxon>
        <taxon>Cyanobacteriota</taxon>
        <taxon>Cyanophyceae</taxon>
        <taxon>Synechococcales</taxon>
        <taxon>environmental samples</taxon>
    </lineage>
</organism>
<dbReference type="AlphaFoldDB" id="A0A6J4UMZ1"/>
<evidence type="ECO:0000313" key="1">
    <source>
        <dbReference type="EMBL" id="CAA9555014.1"/>
    </source>
</evidence>
<reference evidence="1" key="1">
    <citation type="submission" date="2020-02" db="EMBL/GenBank/DDBJ databases">
        <authorList>
            <person name="Meier V. D."/>
        </authorList>
    </citation>
    <scope>NUCLEOTIDE SEQUENCE</scope>
    <source>
        <strain evidence="1">AVDCRST_MAG81</strain>
    </source>
</reference>
<protein>
    <submittedName>
        <fullName evidence="1">Uncharacterized protein</fullName>
    </submittedName>
</protein>
<name>A0A6J4UMZ1_9CYAN</name>
<proteinExistence type="predicted"/>